<evidence type="ECO:0000256" key="3">
    <source>
        <dbReference type="ARBA" id="ARBA00022692"/>
    </source>
</evidence>
<evidence type="ECO:0000313" key="9">
    <source>
        <dbReference type="EMBL" id="WWD08906.1"/>
    </source>
</evidence>
<evidence type="ECO:0000259" key="8">
    <source>
        <dbReference type="PROSITE" id="PS50850"/>
    </source>
</evidence>
<dbReference type="KEGG" id="ker:91105821"/>
<evidence type="ECO:0000256" key="1">
    <source>
        <dbReference type="ARBA" id="ARBA00004141"/>
    </source>
</evidence>
<feature type="transmembrane region" description="Helical" evidence="7">
    <location>
        <begin position="476"/>
        <end position="498"/>
    </location>
</feature>
<feature type="transmembrane region" description="Helical" evidence="7">
    <location>
        <begin position="510"/>
        <end position="530"/>
    </location>
</feature>
<name>A0AAX4KQX7_9TREE</name>
<feature type="transmembrane region" description="Helical" evidence="7">
    <location>
        <begin position="273"/>
        <end position="295"/>
    </location>
</feature>
<dbReference type="FunFam" id="1.20.1250.20:FF:000065">
    <property type="entry name" value="Putative MFS pantothenate transporter"/>
    <property type="match status" value="1"/>
</dbReference>
<reference evidence="9 10" key="1">
    <citation type="submission" date="2024-01" db="EMBL/GenBank/DDBJ databases">
        <title>Comparative genomics of Cryptococcus and Kwoniella reveals pathogenesis evolution and contrasting modes of karyotype evolution via chromosome fusion or intercentromeric recombination.</title>
        <authorList>
            <person name="Coelho M.A."/>
            <person name="David-Palma M."/>
            <person name="Shea T."/>
            <person name="Bowers K."/>
            <person name="McGinley-Smith S."/>
            <person name="Mohammad A.W."/>
            <person name="Gnirke A."/>
            <person name="Yurkov A.M."/>
            <person name="Nowrousian M."/>
            <person name="Sun S."/>
            <person name="Cuomo C.A."/>
            <person name="Heitman J."/>
        </authorList>
    </citation>
    <scope>NUCLEOTIDE SEQUENCE [LARGE SCALE GENOMIC DNA]</scope>
    <source>
        <strain evidence="9 10">PYCC6329</strain>
    </source>
</reference>
<evidence type="ECO:0000256" key="4">
    <source>
        <dbReference type="ARBA" id="ARBA00022989"/>
    </source>
</evidence>
<dbReference type="EMBL" id="CP144090">
    <property type="protein sequence ID" value="WWD08906.1"/>
    <property type="molecule type" value="Genomic_DNA"/>
</dbReference>
<comment type="subcellular location">
    <subcellularLocation>
        <location evidence="1">Membrane</location>
        <topology evidence="1">Multi-pass membrane protein</topology>
    </subcellularLocation>
</comment>
<proteinExistence type="inferred from homology"/>
<keyword evidence="4 7" id="KW-1133">Transmembrane helix</keyword>
<comment type="similarity">
    <text evidence="6">Belongs to the major facilitator superfamily. Allantoate permease family.</text>
</comment>
<keyword evidence="10" id="KW-1185">Reference proteome</keyword>
<keyword evidence="3 7" id="KW-0812">Transmembrane</keyword>
<feature type="transmembrane region" description="Helical" evidence="7">
    <location>
        <begin position="345"/>
        <end position="366"/>
    </location>
</feature>
<dbReference type="PANTHER" id="PTHR43791:SF64">
    <property type="entry name" value="MAJOR FACILITATOR SUPERFAMILY (MFS) PROFILE DOMAIN-CONTAINING PROTEIN"/>
    <property type="match status" value="1"/>
</dbReference>
<dbReference type="GO" id="GO:0022857">
    <property type="term" value="F:transmembrane transporter activity"/>
    <property type="evidence" value="ECO:0007669"/>
    <property type="project" value="InterPro"/>
</dbReference>
<dbReference type="PROSITE" id="PS50850">
    <property type="entry name" value="MFS"/>
    <property type="match status" value="1"/>
</dbReference>
<evidence type="ECO:0000313" key="10">
    <source>
        <dbReference type="Proteomes" id="UP001358614"/>
    </source>
</evidence>
<evidence type="ECO:0000256" key="2">
    <source>
        <dbReference type="ARBA" id="ARBA00022448"/>
    </source>
</evidence>
<feature type="transmembrane region" description="Helical" evidence="7">
    <location>
        <begin position="419"/>
        <end position="438"/>
    </location>
</feature>
<dbReference type="RefSeq" id="XP_066086873.1">
    <property type="nucleotide sequence ID" value="XM_066230776.1"/>
</dbReference>
<keyword evidence="2" id="KW-0813">Transport</keyword>
<evidence type="ECO:0000256" key="5">
    <source>
        <dbReference type="ARBA" id="ARBA00023136"/>
    </source>
</evidence>
<dbReference type="InterPro" id="IPR020846">
    <property type="entry name" value="MFS_dom"/>
</dbReference>
<dbReference type="PANTHER" id="PTHR43791">
    <property type="entry name" value="PERMEASE-RELATED"/>
    <property type="match status" value="1"/>
</dbReference>
<dbReference type="Gene3D" id="1.20.1250.20">
    <property type="entry name" value="MFS general substrate transporter like domains"/>
    <property type="match status" value="2"/>
</dbReference>
<dbReference type="Proteomes" id="UP001358614">
    <property type="component" value="Chromosome 2"/>
</dbReference>
<gene>
    <name evidence="9" type="ORF">V865_007020</name>
</gene>
<feature type="transmembrane region" description="Helical" evidence="7">
    <location>
        <begin position="105"/>
        <end position="123"/>
    </location>
</feature>
<feature type="transmembrane region" description="Helical" evidence="7">
    <location>
        <begin position="386"/>
        <end position="407"/>
    </location>
</feature>
<evidence type="ECO:0000256" key="6">
    <source>
        <dbReference type="ARBA" id="ARBA00037968"/>
    </source>
</evidence>
<dbReference type="InterPro" id="IPR011701">
    <property type="entry name" value="MFS"/>
</dbReference>
<feature type="transmembrane region" description="Helical" evidence="7">
    <location>
        <begin position="153"/>
        <end position="172"/>
    </location>
</feature>
<feature type="transmembrane region" description="Helical" evidence="7">
    <location>
        <begin position="205"/>
        <end position="227"/>
    </location>
</feature>
<sequence>MWSKSSPQAEASSSGTRLNDHLLYISPSQHESEITPLLESHTTSQYRSSKGKNKANMVFSSMLGFRAKGHPKDESEVAAVVDPSAHIDPQTGAVIEKKTKNERLFVARLDAVLLVYCCISQVLKYLDQQNISAAYVSGMKEELSLYGNEYNYFTTWFNVGYAIFLIPSQIIITRVRPSLWLPTLEAFWGVLTIAMYKVHNYKQVYVLRAFIGALEATCYPGAIMLLMSWYTPVELAFRIGFYHSCQTVGNMLAGALQAAIYTNLDGINGISGWRWMMIIDGILTLVISLAGFFLIPDFPTKPNPMSFWLRPKHIALAVERTKKFKRADNKKFTLHSVKKALTGPLFYIFVILYVSSVISQQSYTYFNLWLKSLKNADGTARWTVAQVNLLPLIGGAITIVTIWFWGFVSDYYQTRWIPVVVQACIGIIPGIIMSIWHVSDAAKYFSYFIVYLTLATAPPIWAWLSDLNPFDAEQRAFTLGFAIAFYYACGAWSGPLIWPAKTAPHYKYGWQVTIALWVLVIIMACSLRYIELKHIRPKNRRIAQEKDEAARAAEREAELQAEQDVDKKDVQVTRITSIRSRDSV</sequence>
<feature type="transmembrane region" description="Helical" evidence="7">
    <location>
        <begin position="444"/>
        <end position="464"/>
    </location>
</feature>
<protein>
    <recommendedName>
        <fullName evidence="8">Major facilitator superfamily (MFS) profile domain-containing protein</fullName>
    </recommendedName>
</protein>
<dbReference type="InterPro" id="IPR036259">
    <property type="entry name" value="MFS_trans_sf"/>
</dbReference>
<dbReference type="GeneID" id="91105821"/>
<dbReference type="AlphaFoldDB" id="A0AAX4KQX7"/>
<dbReference type="Pfam" id="PF07690">
    <property type="entry name" value="MFS_1"/>
    <property type="match status" value="1"/>
</dbReference>
<organism evidence="9 10">
    <name type="scientific">Kwoniella europaea PYCC6329</name>
    <dbReference type="NCBI Taxonomy" id="1423913"/>
    <lineage>
        <taxon>Eukaryota</taxon>
        <taxon>Fungi</taxon>
        <taxon>Dikarya</taxon>
        <taxon>Basidiomycota</taxon>
        <taxon>Agaricomycotina</taxon>
        <taxon>Tremellomycetes</taxon>
        <taxon>Tremellales</taxon>
        <taxon>Cryptococcaceae</taxon>
        <taxon>Kwoniella</taxon>
    </lineage>
</organism>
<dbReference type="GO" id="GO:0016020">
    <property type="term" value="C:membrane"/>
    <property type="evidence" value="ECO:0007669"/>
    <property type="project" value="UniProtKB-SubCell"/>
</dbReference>
<accession>A0AAX4KQX7</accession>
<keyword evidence="5 7" id="KW-0472">Membrane</keyword>
<feature type="domain" description="Major facilitator superfamily (MFS) profile" evidence="8">
    <location>
        <begin position="113"/>
        <end position="536"/>
    </location>
</feature>
<dbReference type="SUPFAM" id="SSF103473">
    <property type="entry name" value="MFS general substrate transporter"/>
    <property type="match status" value="1"/>
</dbReference>
<evidence type="ECO:0000256" key="7">
    <source>
        <dbReference type="SAM" id="Phobius"/>
    </source>
</evidence>